<name>A0A843VGA1_COLES</name>
<comment type="caution">
    <text evidence="2">The sequence shown here is derived from an EMBL/GenBank/DDBJ whole genome shotgun (WGS) entry which is preliminary data.</text>
</comment>
<dbReference type="AlphaFoldDB" id="A0A843VGA1"/>
<dbReference type="OrthoDB" id="67716at2759"/>
<dbReference type="PANTHER" id="PTHR21286">
    <property type="entry name" value="NUCLEAR PORE COMPLEX PROTEIN NUP160"/>
    <property type="match status" value="1"/>
</dbReference>
<dbReference type="Pfam" id="PF23347">
    <property type="entry name" value="TPR_Nup160_C"/>
    <property type="match status" value="1"/>
</dbReference>
<dbReference type="GO" id="GO:0005643">
    <property type="term" value="C:nuclear pore"/>
    <property type="evidence" value="ECO:0007669"/>
    <property type="project" value="TreeGrafter"/>
</dbReference>
<proteinExistence type="predicted"/>
<gene>
    <name evidence="2" type="ORF">Taro_025020</name>
</gene>
<dbReference type="GO" id="GO:0017056">
    <property type="term" value="F:structural constituent of nuclear pore"/>
    <property type="evidence" value="ECO:0007669"/>
    <property type="project" value="TreeGrafter"/>
</dbReference>
<evidence type="ECO:0000259" key="1">
    <source>
        <dbReference type="Pfam" id="PF23347"/>
    </source>
</evidence>
<reference evidence="2" key="1">
    <citation type="submission" date="2017-07" db="EMBL/GenBank/DDBJ databases">
        <title>Taro Niue Genome Assembly and Annotation.</title>
        <authorList>
            <person name="Atibalentja N."/>
            <person name="Keating K."/>
            <person name="Fields C.J."/>
        </authorList>
    </citation>
    <scope>NUCLEOTIDE SEQUENCE</scope>
    <source>
        <strain evidence="2">Niue_2</strain>
        <tissue evidence="2">Leaf</tissue>
    </source>
</reference>
<protein>
    <recommendedName>
        <fullName evidence="1">NUP160 C-terminal TPR domain-containing protein</fullName>
    </recommendedName>
</protein>
<dbReference type="PANTHER" id="PTHR21286:SF0">
    <property type="entry name" value="NUCLEAR PORE COMPLEX PROTEIN NUP160"/>
    <property type="match status" value="1"/>
</dbReference>
<feature type="domain" description="NUP160 C-terminal TPR" evidence="1">
    <location>
        <begin position="17"/>
        <end position="95"/>
    </location>
</feature>
<sequence length="121" mass="13713">MFKGGRRSASGMAGQEADPATLFRLYIDYGRYPEATNLLLEYLESFASMRSSEILQRKRMCAVWFPYVSIERLWCQLEDMQKSGRLVDQCGKLKGLLKGALVEHLKQMKLDSDDALASALV</sequence>
<evidence type="ECO:0000313" key="3">
    <source>
        <dbReference type="Proteomes" id="UP000652761"/>
    </source>
</evidence>
<organism evidence="2 3">
    <name type="scientific">Colocasia esculenta</name>
    <name type="common">Wild taro</name>
    <name type="synonym">Arum esculentum</name>
    <dbReference type="NCBI Taxonomy" id="4460"/>
    <lineage>
        <taxon>Eukaryota</taxon>
        <taxon>Viridiplantae</taxon>
        <taxon>Streptophyta</taxon>
        <taxon>Embryophyta</taxon>
        <taxon>Tracheophyta</taxon>
        <taxon>Spermatophyta</taxon>
        <taxon>Magnoliopsida</taxon>
        <taxon>Liliopsida</taxon>
        <taxon>Araceae</taxon>
        <taxon>Aroideae</taxon>
        <taxon>Colocasieae</taxon>
        <taxon>Colocasia</taxon>
    </lineage>
</organism>
<keyword evidence="3" id="KW-1185">Reference proteome</keyword>
<dbReference type="Proteomes" id="UP000652761">
    <property type="component" value="Unassembled WGS sequence"/>
</dbReference>
<dbReference type="InterPro" id="IPR021717">
    <property type="entry name" value="Nucleoporin_Nup160"/>
</dbReference>
<dbReference type="EMBL" id="NMUH01001442">
    <property type="protein sequence ID" value="MQL92394.1"/>
    <property type="molecule type" value="Genomic_DNA"/>
</dbReference>
<accession>A0A843VGA1</accession>
<dbReference type="InterPro" id="IPR056536">
    <property type="entry name" value="TPR_NUP160_C"/>
</dbReference>
<evidence type="ECO:0000313" key="2">
    <source>
        <dbReference type="EMBL" id="MQL92394.1"/>
    </source>
</evidence>